<name>A0ABY7QH92_9ACTN</name>
<gene>
    <name evidence="1" type="ORF">O1G21_41100</name>
</gene>
<geneLocation type="plasmid" evidence="1 2">
    <name>punmamed4</name>
</geneLocation>
<organism evidence="1 2">
    <name type="scientific">Kitasatospora cathayae</name>
    <dbReference type="NCBI Taxonomy" id="3004092"/>
    <lineage>
        <taxon>Bacteria</taxon>
        <taxon>Bacillati</taxon>
        <taxon>Actinomycetota</taxon>
        <taxon>Actinomycetes</taxon>
        <taxon>Kitasatosporales</taxon>
        <taxon>Streptomycetaceae</taxon>
        <taxon>Kitasatospora</taxon>
    </lineage>
</organism>
<dbReference type="Proteomes" id="UP001212821">
    <property type="component" value="Plasmid punmamed4"/>
</dbReference>
<evidence type="ECO:0000313" key="2">
    <source>
        <dbReference type="Proteomes" id="UP001212821"/>
    </source>
</evidence>
<dbReference type="RefSeq" id="WP_270151960.1">
    <property type="nucleotide sequence ID" value="NZ_CP115453.1"/>
</dbReference>
<keyword evidence="1" id="KW-0614">Plasmid</keyword>
<proteinExistence type="predicted"/>
<protein>
    <submittedName>
        <fullName evidence="1">Uncharacterized protein</fullName>
    </submittedName>
</protein>
<accession>A0ABY7QH92</accession>
<evidence type="ECO:0000313" key="1">
    <source>
        <dbReference type="EMBL" id="WBP92208.1"/>
    </source>
</evidence>
<sequence>MGDPTTTILLPQIDSWLDPFAALEEPLLLQLRPLPDVDPDEQWQLPATLYGDAVYEAWSRIVDAIPAALRERAWAKTYDPLPGELTLLAPDGRYEHAPLYAATVAKTDIDRLAGLLDHLRRAAKGDSDTGDLDEILRLTASHRSEHQQQVSVEDVVQSVAAVLAVLQQRPDADTELLLAVVEPAEPGARITLTDEQEAAYQRVIDRFIAATATSRHDAETTRFTV</sequence>
<reference evidence="1 2" key="1">
    <citation type="submission" date="2022-12" db="EMBL/GenBank/DDBJ databases">
        <title>HUAS 3-15.</title>
        <authorList>
            <person name="Mo P."/>
        </authorList>
    </citation>
    <scope>NUCLEOTIDE SEQUENCE [LARGE SCALE GENOMIC DNA]</scope>
    <source>
        <strain evidence="1 2">HUAS 3-15</strain>
        <plasmid evidence="1 2">punmamed4</plasmid>
    </source>
</reference>
<dbReference type="EMBL" id="CP115453">
    <property type="protein sequence ID" value="WBP92208.1"/>
    <property type="molecule type" value="Genomic_DNA"/>
</dbReference>
<keyword evidence="2" id="KW-1185">Reference proteome</keyword>